<proteinExistence type="inferred from homology"/>
<feature type="compositionally biased region" description="Polar residues" evidence="3">
    <location>
        <begin position="91"/>
        <end position="107"/>
    </location>
</feature>
<feature type="compositionally biased region" description="Low complexity" evidence="3">
    <location>
        <begin position="76"/>
        <end position="90"/>
    </location>
</feature>
<reference evidence="4 6" key="1">
    <citation type="submission" date="2016-07" db="EMBL/GenBank/DDBJ databases">
        <title>Comparative genomics of the entomopathogenic fungus Beauveria bassiana.</title>
        <authorList>
            <person name="Valero Jimenez C.A."/>
            <person name="Zwaan B.J."/>
            <person name="Van Kan J.A."/>
            <person name="Takken W."/>
            <person name="Debets A.J."/>
            <person name="Schoustra S.E."/>
            <person name="Koenraadt C.J."/>
        </authorList>
    </citation>
    <scope>NUCLEOTIDE SEQUENCE [LARGE SCALE GENOMIC DNA]</scope>
    <source>
        <strain evidence="4 6">ARSEF 8028</strain>
    </source>
</reference>
<evidence type="ECO:0000313" key="6">
    <source>
        <dbReference type="Proteomes" id="UP000237441"/>
    </source>
</evidence>
<organism evidence="4 6">
    <name type="scientific">Beauveria bassiana</name>
    <name type="common">White muscardine disease fungus</name>
    <name type="synonym">Tritirachium shiotae</name>
    <dbReference type="NCBI Taxonomy" id="176275"/>
    <lineage>
        <taxon>Eukaryota</taxon>
        <taxon>Fungi</taxon>
        <taxon>Dikarya</taxon>
        <taxon>Ascomycota</taxon>
        <taxon>Pezizomycotina</taxon>
        <taxon>Sordariomycetes</taxon>
        <taxon>Hypocreomycetidae</taxon>
        <taxon>Hypocreales</taxon>
        <taxon>Cordycipitaceae</taxon>
        <taxon>Beauveria</taxon>
    </lineage>
</organism>
<dbReference type="Proteomes" id="UP000237441">
    <property type="component" value="Unassembled WGS sequence"/>
</dbReference>
<evidence type="ECO:0000256" key="3">
    <source>
        <dbReference type="SAM" id="MobiDB-lite"/>
    </source>
</evidence>
<evidence type="ECO:0000313" key="5">
    <source>
        <dbReference type="EMBL" id="PQK11370.1"/>
    </source>
</evidence>
<dbReference type="InterPro" id="IPR006760">
    <property type="entry name" value="Endosulphine"/>
</dbReference>
<dbReference type="AlphaFoldDB" id="A0A2S7Y0I8"/>
<dbReference type="Pfam" id="PF04667">
    <property type="entry name" value="Endosulfine"/>
    <property type="match status" value="1"/>
</dbReference>
<comment type="caution">
    <text evidence="4">The sequence shown here is derived from an EMBL/GenBank/DDBJ whole genome shotgun (WGS) entry which is preliminary data.</text>
</comment>
<dbReference type="EMBL" id="JRHA01000002">
    <property type="protein sequence ID" value="PQK11370.1"/>
    <property type="molecule type" value="Genomic_DNA"/>
</dbReference>
<accession>A0A2S7Y0I8</accession>
<feature type="compositionally biased region" description="Polar residues" evidence="3">
    <location>
        <begin position="114"/>
        <end position="128"/>
    </location>
</feature>
<comment type="function">
    <text evidence="2">Plays an essential role in initiation of the G0 program by preventing the degradation of specific nutrient-regulated mRNAs via the 5'-3' mRNA decay pathway.</text>
</comment>
<feature type="region of interest" description="Disordered" evidence="3">
    <location>
        <begin position="76"/>
        <end position="128"/>
    </location>
</feature>
<gene>
    <name evidence="4" type="ORF">BB8028_0002g00040</name>
    <name evidence="5" type="ORF">BB8028_0002g16880</name>
</gene>
<protein>
    <recommendedName>
        <fullName evidence="2">mRNA stability protein</fullName>
    </recommendedName>
</protein>
<sequence>MAENQSNNPQIARESRLHALYGDKLPRNRLLKGQLKERFYFDSGDHAVSQAHRSTNIGEVDTGVEHPLREHISHPVSAVPASSNVSAGGVDTNTYDGQRSTEVNNESSLHEQISRTQVQDENTANISK</sequence>
<evidence type="ECO:0000256" key="1">
    <source>
        <dbReference type="ARBA" id="ARBA00010520"/>
    </source>
</evidence>
<name>A0A2S7Y0I8_BEABA</name>
<evidence type="ECO:0000313" key="4">
    <source>
        <dbReference type="EMBL" id="PQK09680.1"/>
    </source>
</evidence>
<evidence type="ECO:0000256" key="2">
    <source>
        <dbReference type="RuleBase" id="RU363120"/>
    </source>
</evidence>
<dbReference type="EMBL" id="JRHA01000002">
    <property type="protein sequence ID" value="PQK09680.1"/>
    <property type="molecule type" value="Genomic_DNA"/>
</dbReference>
<dbReference type="OrthoDB" id="5949865at2759"/>
<comment type="similarity">
    <text evidence="1 2">Belongs to the endosulfine family.</text>
</comment>